<accession>A0ACC1RYC3</accession>
<evidence type="ECO:0000313" key="1">
    <source>
        <dbReference type="EMBL" id="KAJ3528128.1"/>
    </source>
</evidence>
<gene>
    <name evidence="1" type="ORF">NM208_g10359</name>
</gene>
<dbReference type="EMBL" id="JANRMS010001454">
    <property type="protein sequence ID" value="KAJ3528128.1"/>
    <property type="molecule type" value="Genomic_DNA"/>
</dbReference>
<protein>
    <submittedName>
        <fullName evidence="1">Uncharacterized protein</fullName>
    </submittedName>
</protein>
<comment type="caution">
    <text evidence="1">The sequence shown here is derived from an EMBL/GenBank/DDBJ whole genome shotgun (WGS) entry which is preliminary data.</text>
</comment>
<reference evidence="1" key="1">
    <citation type="submission" date="2022-08" db="EMBL/GenBank/DDBJ databases">
        <title>Genome Sequence of Fusarium decemcellulare.</title>
        <authorList>
            <person name="Buettner E."/>
        </authorList>
    </citation>
    <scope>NUCLEOTIDE SEQUENCE</scope>
    <source>
        <strain evidence="1">Babe19</strain>
    </source>
</reference>
<organism evidence="1 2">
    <name type="scientific">Fusarium decemcellulare</name>
    <dbReference type="NCBI Taxonomy" id="57161"/>
    <lineage>
        <taxon>Eukaryota</taxon>
        <taxon>Fungi</taxon>
        <taxon>Dikarya</taxon>
        <taxon>Ascomycota</taxon>
        <taxon>Pezizomycotina</taxon>
        <taxon>Sordariomycetes</taxon>
        <taxon>Hypocreomycetidae</taxon>
        <taxon>Hypocreales</taxon>
        <taxon>Nectriaceae</taxon>
        <taxon>Fusarium</taxon>
        <taxon>Fusarium decemcellulare species complex</taxon>
    </lineage>
</organism>
<evidence type="ECO:0000313" key="2">
    <source>
        <dbReference type="Proteomes" id="UP001148629"/>
    </source>
</evidence>
<sequence length="199" mass="21535">MVAMIGTTVDPSIASWAGRRVGDVARELSRAPNEIFFDILRKDRLATTCLLHIGNEENVQEIMQHRFHMAGSDGILHGKTLHPRAYGTFTRYLGHYARDLGIMSIPEMVAHMTSRPAKRLGVYPHRGLIAVGSAADLVLFDPSTIQAAATFEDAKNPSKGIRFVVVNGQIALDEGKMTGARAGAILRRSGAGQVTGSKV</sequence>
<keyword evidence="2" id="KW-1185">Reference proteome</keyword>
<proteinExistence type="predicted"/>
<name>A0ACC1RYC3_9HYPO</name>
<dbReference type="Proteomes" id="UP001148629">
    <property type="component" value="Unassembled WGS sequence"/>
</dbReference>